<proteinExistence type="predicted"/>
<name>A0A1E5Q343_9PROT</name>
<dbReference type="EMBL" id="MCGG01000089">
    <property type="protein sequence ID" value="OEJ63647.1"/>
    <property type="molecule type" value="Genomic_DNA"/>
</dbReference>
<accession>A0A1E5Q343</accession>
<dbReference type="RefSeq" id="WP_069959604.1">
    <property type="nucleotide sequence ID" value="NZ_MCGG01000089.1"/>
</dbReference>
<evidence type="ECO:0000313" key="2">
    <source>
        <dbReference type="Proteomes" id="UP000095347"/>
    </source>
</evidence>
<protein>
    <submittedName>
        <fullName evidence="1">Uncharacterized protein</fullName>
    </submittedName>
</protein>
<dbReference type="AlphaFoldDB" id="A0A1E5Q343"/>
<keyword evidence="2" id="KW-1185">Reference proteome</keyword>
<reference evidence="2" key="1">
    <citation type="submission" date="2016-07" db="EMBL/GenBank/DDBJ databases">
        <authorList>
            <person name="Florea S."/>
            <person name="Webb J.S."/>
            <person name="Jaromczyk J."/>
            <person name="Schardl C.L."/>
        </authorList>
    </citation>
    <scope>NUCLEOTIDE SEQUENCE [LARGE SCALE GENOMIC DNA]</scope>
    <source>
        <strain evidence="2">MV-1</strain>
    </source>
</reference>
<organism evidence="1 2">
    <name type="scientific">Magnetovibrio blakemorei</name>
    <dbReference type="NCBI Taxonomy" id="28181"/>
    <lineage>
        <taxon>Bacteria</taxon>
        <taxon>Pseudomonadati</taxon>
        <taxon>Pseudomonadota</taxon>
        <taxon>Alphaproteobacteria</taxon>
        <taxon>Rhodospirillales</taxon>
        <taxon>Magnetovibrionaceae</taxon>
        <taxon>Magnetovibrio</taxon>
    </lineage>
</organism>
<dbReference type="STRING" id="28181.BEN30_01705"/>
<dbReference type="Proteomes" id="UP000095347">
    <property type="component" value="Unassembled WGS sequence"/>
</dbReference>
<sequence>MTQHNVEFNQSEDENGTDMHCLDIEFIKKYLSSEAIEFLLNKDPKQHISLNPKDKYISLKSCAVLLDLKFAVDDAISTLNAEAYALAKSGIDILKLRERVVKFRDDLTNNTFN</sequence>
<gene>
    <name evidence="1" type="ORF">BEN30_01705</name>
</gene>
<evidence type="ECO:0000313" key="1">
    <source>
        <dbReference type="EMBL" id="OEJ63647.1"/>
    </source>
</evidence>
<comment type="caution">
    <text evidence="1">The sequence shown here is derived from an EMBL/GenBank/DDBJ whole genome shotgun (WGS) entry which is preliminary data.</text>
</comment>